<accession>W0GNI9</accession>
<dbReference type="HOGENOM" id="CLU_1991277_0_0_14"/>
<dbReference type="PATRIC" id="fig|838561.3.peg.182"/>
<keyword evidence="1" id="KW-0812">Transmembrane</keyword>
<dbReference type="AlphaFoldDB" id="W0GNI9"/>
<dbReference type="KEGG" id="smir:SMM_0152"/>
<reference evidence="2 3" key="1">
    <citation type="submission" date="2013-09" db="EMBL/GenBank/DDBJ databases">
        <title>Complete genome sequence of Spiroplasma mirum suckling mouse cataract agent.</title>
        <authorList>
            <person name="Landry C.A."/>
            <person name="Bastian F.O."/>
            <person name="Thune R.L."/>
        </authorList>
    </citation>
    <scope>NUCLEOTIDE SEQUENCE [LARGE SCALE GENOMIC DNA]</scope>
    <source>
        <strain evidence="2 3">SMCA</strain>
    </source>
</reference>
<organism evidence="2 3">
    <name type="scientific">Spiroplasma mirum ATCC 29335</name>
    <dbReference type="NCBI Taxonomy" id="838561"/>
    <lineage>
        <taxon>Bacteria</taxon>
        <taxon>Bacillati</taxon>
        <taxon>Mycoplasmatota</taxon>
        <taxon>Mollicutes</taxon>
        <taxon>Entomoplasmatales</taxon>
        <taxon>Spiroplasmataceae</taxon>
        <taxon>Spiroplasma</taxon>
    </lineage>
</organism>
<keyword evidence="1" id="KW-1133">Transmembrane helix</keyword>
<sequence length="125" mass="14059">MFYSLNIASKEQTTEIDLDTEKLAMSYLKLKRIYTIFGLGTGLIIISAFISSTSAGGLLLGYVTCLPELTSLFFLAKLGQGTRSISATVGTNLFHYFFDFFSDIAYFNEGEYKTIATNNLRYEYF</sequence>
<evidence type="ECO:0000313" key="3">
    <source>
        <dbReference type="Proteomes" id="UP000019260"/>
    </source>
</evidence>
<keyword evidence="1" id="KW-0472">Membrane</keyword>
<proteinExistence type="predicted"/>
<dbReference type="EMBL" id="CP006720">
    <property type="protein sequence ID" value="AHI57561.1"/>
    <property type="molecule type" value="Genomic_DNA"/>
</dbReference>
<dbReference type="OrthoDB" id="9994667at2"/>
<protein>
    <submittedName>
        <fullName evidence="2">Uncharacterized protein</fullName>
    </submittedName>
</protein>
<evidence type="ECO:0000256" key="1">
    <source>
        <dbReference type="SAM" id="Phobius"/>
    </source>
</evidence>
<dbReference type="KEGG" id="smia:P344_00940"/>
<feature type="transmembrane region" description="Helical" evidence="1">
    <location>
        <begin position="57"/>
        <end position="76"/>
    </location>
</feature>
<feature type="transmembrane region" description="Helical" evidence="1">
    <location>
        <begin position="33"/>
        <end position="51"/>
    </location>
</feature>
<evidence type="ECO:0000313" key="2">
    <source>
        <dbReference type="EMBL" id="AHI57561.1"/>
    </source>
</evidence>
<dbReference type="RefSeq" id="WP_025316978.1">
    <property type="nucleotide sequence ID" value="NZ_CP002082.1"/>
</dbReference>
<keyword evidence="3" id="KW-1185">Reference proteome</keyword>
<dbReference type="Proteomes" id="UP000019260">
    <property type="component" value="Chromosome"/>
</dbReference>
<gene>
    <name evidence="2" type="ORF">P344_00940</name>
</gene>
<name>W0GNI9_9MOLU</name>
<dbReference type="STRING" id="838561.P344_00940"/>